<evidence type="ECO:0000256" key="1">
    <source>
        <dbReference type="SAM" id="MobiDB-lite"/>
    </source>
</evidence>
<keyword evidence="3" id="KW-1185">Reference proteome</keyword>
<dbReference type="Proteomes" id="UP000807371">
    <property type="component" value="Unassembled WGS sequence"/>
</dbReference>
<sequence length="118" mass="13744">MERIIEMHRNFHLWHYTASYSQLLLRSVDVTRYDTRIDVLFSNVELIHLEPDMERLSIDRLTLAEARELLPDSHDPNHGSVFLVNDGQGYVHASHCRWHEDEGGPHSPSRFGPLRGTE</sequence>
<reference evidence="2 3" key="1">
    <citation type="submission" date="2020-09" db="EMBL/GenBank/DDBJ databases">
        <title>Biosynthesis of the nuclear factor of activated T cells inhibitor NFAT-133 and its congeners in Streptomyces pactum.</title>
        <authorList>
            <person name="Zhou W."/>
            <person name="Posri P."/>
            <person name="Abugrain M.E."/>
            <person name="Weisberg A.J."/>
            <person name="Chang J.H."/>
            <person name="Mahmud T."/>
        </authorList>
    </citation>
    <scope>NUCLEOTIDE SEQUENCE [LARGE SCALE GENOMIC DNA]</scope>
    <source>
        <strain evidence="2 3">ATCC 27456</strain>
    </source>
</reference>
<organism evidence="2 3">
    <name type="scientific">Streptomyces pactum</name>
    <dbReference type="NCBI Taxonomy" id="68249"/>
    <lineage>
        <taxon>Bacteria</taxon>
        <taxon>Bacillati</taxon>
        <taxon>Actinomycetota</taxon>
        <taxon>Actinomycetes</taxon>
        <taxon>Kitasatosporales</taxon>
        <taxon>Streptomycetaceae</taxon>
        <taxon>Streptomyces</taxon>
    </lineage>
</organism>
<gene>
    <name evidence="2" type="ORF">IHE55_18765</name>
</gene>
<protein>
    <submittedName>
        <fullName evidence="2">Uncharacterized protein</fullName>
    </submittedName>
</protein>
<accession>A0ABS0NNB9</accession>
<dbReference type="RefSeq" id="WP_197990075.1">
    <property type="nucleotide sequence ID" value="NZ_JACYXC010000001.1"/>
</dbReference>
<dbReference type="EMBL" id="JACYXC010000001">
    <property type="protein sequence ID" value="MBH5336702.1"/>
    <property type="molecule type" value="Genomic_DNA"/>
</dbReference>
<evidence type="ECO:0000313" key="3">
    <source>
        <dbReference type="Proteomes" id="UP000807371"/>
    </source>
</evidence>
<evidence type="ECO:0000313" key="2">
    <source>
        <dbReference type="EMBL" id="MBH5336702.1"/>
    </source>
</evidence>
<proteinExistence type="predicted"/>
<name>A0ABS0NNB9_9ACTN</name>
<feature type="region of interest" description="Disordered" evidence="1">
    <location>
        <begin position="98"/>
        <end position="118"/>
    </location>
</feature>
<comment type="caution">
    <text evidence="2">The sequence shown here is derived from an EMBL/GenBank/DDBJ whole genome shotgun (WGS) entry which is preliminary data.</text>
</comment>